<evidence type="ECO:0000313" key="3">
    <source>
        <dbReference type="Proteomes" id="UP001596111"/>
    </source>
</evidence>
<feature type="region of interest" description="Disordered" evidence="1">
    <location>
        <begin position="56"/>
        <end position="81"/>
    </location>
</feature>
<gene>
    <name evidence="2" type="ORF">ACFPPB_05775</name>
</gene>
<dbReference type="EMBL" id="JBHSNG010000004">
    <property type="protein sequence ID" value="MFC5580616.1"/>
    <property type="molecule type" value="Genomic_DNA"/>
</dbReference>
<protein>
    <submittedName>
        <fullName evidence="2">Uncharacterized protein</fullName>
    </submittedName>
</protein>
<name>A0ABW0SU95_9GAMM</name>
<comment type="caution">
    <text evidence="2">The sequence shown here is derived from an EMBL/GenBank/DDBJ whole genome shotgun (WGS) entry which is preliminary data.</text>
</comment>
<organism evidence="2 3">
    <name type="scientific">Rhodanobacter terrae</name>
    <dbReference type="NCBI Taxonomy" id="418647"/>
    <lineage>
        <taxon>Bacteria</taxon>
        <taxon>Pseudomonadati</taxon>
        <taxon>Pseudomonadota</taxon>
        <taxon>Gammaproteobacteria</taxon>
        <taxon>Lysobacterales</taxon>
        <taxon>Rhodanobacteraceae</taxon>
        <taxon>Rhodanobacter</taxon>
    </lineage>
</organism>
<dbReference type="RefSeq" id="WP_377325258.1">
    <property type="nucleotide sequence ID" value="NZ_JBHSNG010000004.1"/>
</dbReference>
<reference evidence="3" key="1">
    <citation type="journal article" date="2019" name="Int. J. Syst. Evol. Microbiol.">
        <title>The Global Catalogue of Microorganisms (GCM) 10K type strain sequencing project: providing services to taxonomists for standard genome sequencing and annotation.</title>
        <authorList>
            <consortium name="The Broad Institute Genomics Platform"/>
            <consortium name="The Broad Institute Genome Sequencing Center for Infectious Disease"/>
            <person name="Wu L."/>
            <person name="Ma J."/>
        </authorList>
    </citation>
    <scope>NUCLEOTIDE SEQUENCE [LARGE SCALE GENOMIC DNA]</scope>
    <source>
        <strain evidence="3">CGMCC 1.13587</strain>
    </source>
</reference>
<proteinExistence type="predicted"/>
<evidence type="ECO:0000256" key="1">
    <source>
        <dbReference type="SAM" id="MobiDB-lite"/>
    </source>
</evidence>
<dbReference type="Proteomes" id="UP001596111">
    <property type="component" value="Unassembled WGS sequence"/>
</dbReference>
<evidence type="ECO:0000313" key="2">
    <source>
        <dbReference type="EMBL" id="MFC5580616.1"/>
    </source>
</evidence>
<accession>A0ABW0SU95</accession>
<keyword evidence="3" id="KW-1185">Reference proteome</keyword>
<sequence length="81" mass="8968">MKLLRDSLLLRALHRLLAGRRDVVRRPYAVTVPAPLERSSLEQMAGSNVIELHRRNPGHASAPARDDALPSSVHRAVVSSR</sequence>